<proteinExistence type="predicted"/>
<dbReference type="Proteomes" id="UP000005239">
    <property type="component" value="Unassembled WGS sequence"/>
</dbReference>
<evidence type="ECO:0000313" key="1">
    <source>
        <dbReference type="EnsemblMetazoa" id="PPA06211.1"/>
    </source>
</evidence>
<dbReference type="EnsemblMetazoa" id="PPA06211.1">
    <property type="protein sequence ID" value="PPA06211.1"/>
    <property type="gene ID" value="WBGene00095765"/>
</dbReference>
<accession>A0A2A6CHA5</accession>
<organism evidence="1 2">
    <name type="scientific">Pristionchus pacificus</name>
    <name type="common">Parasitic nematode worm</name>
    <dbReference type="NCBI Taxonomy" id="54126"/>
    <lineage>
        <taxon>Eukaryota</taxon>
        <taxon>Metazoa</taxon>
        <taxon>Ecdysozoa</taxon>
        <taxon>Nematoda</taxon>
        <taxon>Chromadorea</taxon>
        <taxon>Rhabditida</taxon>
        <taxon>Rhabditina</taxon>
        <taxon>Diplogasteromorpha</taxon>
        <taxon>Diplogasteroidea</taxon>
        <taxon>Neodiplogasteridae</taxon>
        <taxon>Pristionchus</taxon>
    </lineage>
</organism>
<evidence type="ECO:0000313" key="2">
    <source>
        <dbReference type="Proteomes" id="UP000005239"/>
    </source>
</evidence>
<reference evidence="2" key="1">
    <citation type="journal article" date="2008" name="Nat. Genet.">
        <title>The Pristionchus pacificus genome provides a unique perspective on nematode lifestyle and parasitism.</title>
        <authorList>
            <person name="Dieterich C."/>
            <person name="Clifton S.W."/>
            <person name="Schuster L.N."/>
            <person name="Chinwalla A."/>
            <person name="Delehaunty K."/>
            <person name="Dinkelacker I."/>
            <person name="Fulton L."/>
            <person name="Fulton R."/>
            <person name="Godfrey J."/>
            <person name="Minx P."/>
            <person name="Mitreva M."/>
            <person name="Roeseler W."/>
            <person name="Tian H."/>
            <person name="Witte H."/>
            <person name="Yang S.P."/>
            <person name="Wilson R.K."/>
            <person name="Sommer R.J."/>
        </authorList>
    </citation>
    <scope>NUCLEOTIDE SEQUENCE [LARGE SCALE GENOMIC DNA]</scope>
    <source>
        <strain evidence="2">PS312</strain>
    </source>
</reference>
<protein>
    <submittedName>
        <fullName evidence="1">Uncharacterized protein</fullName>
    </submittedName>
</protein>
<gene>
    <name evidence="1" type="primary">WBGene00095765</name>
</gene>
<accession>A0A8R1U5J7</accession>
<dbReference type="AlphaFoldDB" id="A0A2A6CHA5"/>
<reference evidence="1" key="2">
    <citation type="submission" date="2022-06" db="UniProtKB">
        <authorList>
            <consortium name="EnsemblMetazoa"/>
        </authorList>
    </citation>
    <scope>IDENTIFICATION</scope>
    <source>
        <strain evidence="1">PS312</strain>
    </source>
</reference>
<sequence>MDRLVKKKEVGDESSVLKSFVVFRIARERSRSGLGNKSVKNRICKLTEVTKCVVRIKGGKGESPIMS</sequence>
<name>A0A2A6CHA5_PRIPA</name>
<keyword evidence="2" id="KW-1185">Reference proteome</keyword>